<keyword evidence="2" id="KW-1185">Reference proteome</keyword>
<gene>
    <name evidence="1" type="ORF">HYH02_011097</name>
</gene>
<evidence type="ECO:0000313" key="1">
    <source>
        <dbReference type="EMBL" id="KAG2437719.1"/>
    </source>
</evidence>
<evidence type="ECO:0000313" key="2">
    <source>
        <dbReference type="Proteomes" id="UP000613740"/>
    </source>
</evidence>
<sequence length="99" mass="10840">MFDGFDPVSCARAAVGWYRYVAIQDNEWCYGLTLELGQELPGPSLASGCFKCFGPFQGPYLPRNMRCGGRSAVTVYDLYTLFPESAPGPVPGVYGFTTH</sequence>
<reference evidence="1" key="1">
    <citation type="journal article" date="2020" name="bioRxiv">
        <title>Comparative genomics of Chlamydomonas.</title>
        <authorList>
            <person name="Craig R.J."/>
            <person name="Hasan A.R."/>
            <person name="Ness R.W."/>
            <person name="Keightley P.D."/>
        </authorList>
    </citation>
    <scope>NUCLEOTIDE SEQUENCE</scope>
    <source>
        <strain evidence="1">CCAP 11/173</strain>
    </source>
</reference>
<dbReference type="EMBL" id="JAEHOD010000045">
    <property type="protein sequence ID" value="KAG2437719.1"/>
    <property type="molecule type" value="Genomic_DNA"/>
</dbReference>
<dbReference type="AlphaFoldDB" id="A0A835TC91"/>
<proteinExistence type="predicted"/>
<organism evidence="1 2">
    <name type="scientific">Chlamydomonas schloesseri</name>
    <dbReference type="NCBI Taxonomy" id="2026947"/>
    <lineage>
        <taxon>Eukaryota</taxon>
        <taxon>Viridiplantae</taxon>
        <taxon>Chlorophyta</taxon>
        <taxon>core chlorophytes</taxon>
        <taxon>Chlorophyceae</taxon>
        <taxon>CS clade</taxon>
        <taxon>Chlamydomonadales</taxon>
        <taxon>Chlamydomonadaceae</taxon>
        <taxon>Chlamydomonas</taxon>
    </lineage>
</organism>
<protein>
    <submittedName>
        <fullName evidence="1">Uncharacterized protein</fullName>
    </submittedName>
</protein>
<dbReference type="Proteomes" id="UP000613740">
    <property type="component" value="Unassembled WGS sequence"/>
</dbReference>
<dbReference type="OrthoDB" id="10323486at2759"/>
<name>A0A835TC91_9CHLO</name>
<comment type="caution">
    <text evidence="1">The sequence shown here is derived from an EMBL/GenBank/DDBJ whole genome shotgun (WGS) entry which is preliminary data.</text>
</comment>
<accession>A0A835TC91</accession>